<name>A0A1F5MI67_9BACT</name>
<dbReference type="Proteomes" id="UP000178859">
    <property type="component" value="Unassembled WGS sequence"/>
</dbReference>
<dbReference type="InterPro" id="IPR013229">
    <property type="entry name" value="PEGA"/>
</dbReference>
<evidence type="ECO:0000259" key="2">
    <source>
        <dbReference type="Pfam" id="PF08308"/>
    </source>
</evidence>
<dbReference type="EMBL" id="MFDT01000005">
    <property type="protein sequence ID" value="OGE65055.1"/>
    <property type="molecule type" value="Genomic_DNA"/>
</dbReference>
<comment type="caution">
    <text evidence="3">The sequence shown here is derived from an EMBL/GenBank/DDBJ whole genome shotgun (WGS) entry which is preliminary data.</text>
</comment>
<proteinExistence type="predicted"/>
<organism evidence="3 4">
    <name type="scientific">Candidatus Daviesbacteria bacterium RIFCSPLOWO2_02_FULL_36_7</name>
    <dbReference type="NCBI Taxonomy" id="1797792"/>
    <lineage>
        <taxon>Bacteria</taxon>
        <taxon>Candidatus Daviesiibacteriota</taxon>
    </lineage>
</organism>
<accession>A0A1F5MI67</accession>
<protein>
    <recommendedName>
        <fullName evidence="2">PEGA domain-containing protein</fullName>
    </recommendedName>
</protein>
<evidence type="ECO:0000256" key="1">
    <source>
        <dbReference type="SAM" id="Phobius"/>
    </source>
</evidence>
<dbReference type="AlphaFoldDB" id="A0A1F5MI67"/>
<dbReference type="SUPFAM" id="SSF82171">
    <property type="entry name" value="DPP6 N-terminal domain-like"/>
    <property type="match status" value="1"/>
</dbReference>
<feature type="transmembrane region" description="Helical" evidence="1">
    <location>
        <begin position="6"/>
        <end position="26"/>
    </location>
</feature>
<dbReference type="Pfam" id="PF08308">
    <property type="entry name" value="PEGA"/>
    <property type="match status" value="1"/>
</dbReference>
<evidence type="ECO:0000313" key="3">
    <source>
        <dbReference type="EMBL" id="OGE65055.1"/>
    </source>
</evidence>
<keyword evidence="1" id="KW-0812">Transmembrane</keyword>
<evidence type="ECO:0000313" key="4">
    <source>
        <dbReference type="Proteomes" id="UP000178859"/>
    </source>
</evidence>
<gene>
    <name evidence="3" type="ORF">A3I48_02705</name>
</gene>
<reference evidence="3 4" key="1">
    <citation type="journal article" date="2016" name="Nat. Commun.">
        <title>Thousands of microbial genomes shed light on interconnected biogeochemical processes in an aquifer system.</title>
        <authorList>
            <person name="Anantharaman K."/>
            <person name="Brown C.T."/>
            <person name="Hug L.A."/>
            <person name="Sharon I."/>
            <person name="Castelle C.J."/>
            <person name="Probst A.J."/>
            <person name="Thomas B.C."/>
            <person name="Singh A."/>
            <person name="Wilkins M.J."/>
            <person name="Karaoz U."/>
            <person name="Brodie E.L."/>
            <person name="Williams K.H."/>
            <person name="Hubbard S.S."/>
            <person name="Banfield J.F."/>
        </authorList>
    </citation>
    <scope>NUCLEOTIDE SEQUENCE [LARGE SCALE GENOMIC DNA]</scope>
</reference>
<feature type="domain" description="PEGA" evidence="2">
    <location>
        <begin position="42"/>
        <end position="108"/>
    </location>
</feature>
<sequence>MSKRFIITIVTLLVIAVVAGIVILLAKGYTFSPKEKRIVGTGIITVSSEPDAASVYIDGHLTTATNATVPSLPPKDYSVKVVKEGFIPWEKQVSVKEGLVTAIKITLFPAIPTIYPLTFTGVDNATLSPDGSKLAYIVPGSTKKGGIWVWTQMRNQPISFVRSSEPHQVAQNTITDFSKATLKWSADSKQVLATTGGNNYLLDFDRLNSDPRDITPLLQATLKSWDEDTQNKNALRVLAIKDINLRQIASGSANARWSPDETKFMVVNQPSAISRQSSDKTKGLKAESEAILKADDSVKVYDLEDQKQYSLPKARSYIWLPDSMHIILIEEGTISIVDFDGTNKAVIYAGSFQDNFVFPWLDSSRMVIISSFPTPTASEPNLYGINLK</sequence>
<keyword evidence="1" id="KW-1133">Transmembrane helix</keyword>
<keyword evidence="1" id="KW-0472">Membrane</keyword>